<dbReference type="CDD" id="cd00483">
    <property type="entry name" value="HPPK"/>
    <property type="match status" value="1"/>
</dbReference>
<comment type="similarity">
    <text evidence="2">Belongs to the HPPK family.</text>
</comment>
<dbReference type="EC" id="2.7.6.3" evidence="3"/>
<evidence type="ECO:0000256" key="7">
    <source>
        <dbReference type="ARBA" id="ARBA00022777"/>
    </source>
</evidence>
<comment type="function">
    <text evidence="10">Catalyzes the transfer of pyrophosphate from adenosine triphosphate (ATP) to 6-hydroxymethyl-7,8-dihydropterin, an enzymatic step in folate biosynthesis pathway.</text>
</comment>
<dbReference type="EMBL" id="AP024563">
    <property type="protein sequence ID" value="BCU07498.1"/>
    <property type="molecule type" value="Genomic_DNA"/>
</dbReference>
<dbReference type="SUPFAM" id="SSF55083">
    <property type="entry name" value="6-hydroxymethyl-7,8-dihydropterin pyrophosphokinase, HPPK"/>
    <property type="match status" value="1"/>
</dbReference>
<organism evidence="14 15">
    <name type="scientific">Allochromatium tepidum</name>
    <dbReference type="NCBI Taxonomy" id="553982"/>
    <lineage>
        <taxon>Bacteria</taxon>
        <taxon>Pseudomonadati</taxon>
        <taxon>Pseudomonadota</taxon>
        <taxon>Gammaproteobacteria</taxon>
        <taxon>Chromatiales</taxon>
        <taxon>Chromatiaceae</taxon>
        <taxon>Allochromatium</taxon>
    </lineage>
</organism>
<evidence type="ECO:0000313" key="14">
    <source>
        <dbReference type="EMBL" id="BCU07498.1"/>
    </source>
</evidence>
<evidence type="ECO:0000256" key="12">
    <source>
        <dbReference type="ARBA" id="ARBA00033413"/>
    </source>
</evidence>
<evidence type="ECO:0000259" key="13">
    <source>
        <dbReference type="Pfam" id="PF01288"/>
    </source>
</evidence>
<comment type="pathway">
    <text evidence="1">Cofactor biosynthesis; tetrahydrofolate biosynthesis; 2-amino-4-hydroxy-6-hydroxymethyl-7,8-dihydropteridine diphosphate from 7,8-dihydroneopterin triphosphate: step 4/4.</text>
</comment>
<evidence type="ECO:0000256" key="9">
    <source>
        <dbReference type="ARBA" id="ARBA00022909"/>
    </source>
</evidence>
<keyword evidence="5" id="KW-0808">Transferase</keyword>
<keyword evidence="15" id="KW-1185">Reference proteome</keyword>
<evidence type="ECO:0000256" key="4">
    <source>
        <dbReference type="ARBA" id="ARBA00016218"/>
    </source>
</evidence>
<gene>
    <name evidence="14" type="primary">folK</name>
    <name evidence="14" type="ORF">Atep_21750</name>
</gene>
<evidence type="ECO:0000256" key="5">
    <source>
        <dbReference type="ARBA" id="ARBA00022679"/>
    </source>
</evidence>
<proteinExistence type="inferred from homology"/>
<evidence type="ECO:0000256" key="6">
    <source>
        <dbReference type="ARBA" id="ARBA00022741"/>
    </source>
</evidence>
<evidence type="ECO:0000256" key="3">
    <source>
        <dbReference type="ARBA" id="ARBA00013253"/>
    </source>
</evidence>
<dbReference type="InterPro" id="IPR000550">
    <property type="entry name" value="Hppk"/>
</dbReference>
<dbReference type="InterPro" id="IPR035907">
    <property type="entry name" value="Hppk_sf"/>
</dbReference>
<evidence type="ECO:0000256" key="2">
    <source>
        <dbReference type="ARBA" id="ARBA00005810"/>
    </source>
</evidence>
<keyword evidence="9" id="KW-0289">Folate biosynthesis</keyword>
<evidence type="ECO:0000256" key="10">
    <source>
        <dbReference type="ARBA" id="ARBA00029409"/>
    </source>
</evidence>
<evidence type="ECO:0000313" key="15">
    <source>
        <dbReference type="Proteomes" id="UP000680679"/>
    </source>
</evidence>
<evidence type="ECO:0000256" key="1">
    <source>
        <dbReference type="ARBA" id="ARBA00005051"/>
    </source>
</evidence>
<dbReference type="PANTHER" id="PTHR43071">
    <property type="entry name" value="2-AMINO-4-HYDROXY-6-HYDROXYMETHYLDIHYDROPTERIDINE PYROPHOSPHOKINASE"/>
    <property type="match status" value="1"/>
</dbReference>
<dbReference type="NCBIfam" id="TIGR01498">
    <property type="entry name" value="folK"/>
    <property type="match status" value="1"/>
</dbReference>
<dbReference type="Gene3D" id="3.30.70.560">
    <property type="entry name" value="7,8-Dihydro-6-hydroxymethylpterin-pyrophosphokinase HPPK"/>
    <property type="match status" value="1"/>
</dbReference>
<reference evidence="14 15" key="1">
    <citation type="submission" date="2021-04" db="EMBL/GenBank/DDBJ databases">
        <title>Complete genome sequencing of Allochromatium tepidum strain NZ.</title>
        <authorList>
            <person name="Tsukatani Y."/>
            <person name="Mori H."/>
        </authorList>
    </citation>
    <scope>NUCLEOTIDE SEQUENCE [LARGE SCALE GENOMIC DNA]</scope>
    <source>
        <strain evidence="14 15">NZ</strain>
    </source>
</reference>
<dbReference type="PANTHER" id="PTHR43071:SF1">
    <property type="entry name" value="2-AMINO-4-HYDROXY-6-HYDROXYMETHYLDIHYDROPTERIDINE PYROPHOSPHOKINASE"/>
    <property type="match status" value="1"/>
</dbReference>
<dbReference type="Proteomes" id="UP000680679">
    <property type="component" value="Chromosome"/>
</dbReference>
<evidence type="ECO:0000256" key="11">
    <source>
        <dbReference type="ARBA" id="ARBA00029766"/>
    </source>
</evidence>
<feature type="domain" description="7,8-dihydro-6-hydroxymethylpterin-pyrophosphokinase" evidence="13">
    <location>
        <begin position="10"/>
        <end position="137"/>
    </location>
</feature>
<dbReference type="Pfam" id="PF01288">
    <property type="entry name" value="HPPK"/>
    <property type="match status" value="1"/>
</dbReference>
<evidence type="ECO:0000256" key="8">
    <source>
        <dbReference type="ARBA" id="ARBA00022840"/>
    </source>
</evidence>
<keyword evidence="6" id="KW-0547">Nucleotide-binding</keyword>
<protein>
    <recommendedName>
        <fullName evidence="4">2-amino-4-hydroxy-6-hydroxymethyldihydropteridine pyrophosphokinase</fullName>
        <ecNumber evidence="3">2.7.6.3</ecNumber>
    </recommendedName>
    <alternativeName>
        <fullName evidence="11">6-hydroxymethyl-7,8-dihydropterin pyrophosphokinase</fullName>
    </alternativeName>
    <alternativeName>
        <fullName evidence="12">7,8-dihydro-6-hydroxymethylpterin-pyrophosphokinase</fullName>
    </alternativeName>
</protein>
<name>A0ABM7QNJ7_9GAMM</name>
<keyword evidence="8" id="KW-0067">ATP-binding</keyword>
<sequence length="172" mass="19554">MLMNRETRAFIAIGSNIEPERHIALGLEALNGIESTRLGAVSSWYRTHPWGLEAQAEFINLVVEVRTRLTPSVLLDATQRIETRLGRVRAQVNGPRTLDLDILLYGERIEDTAELRLPHPGLLLRDFMLIPLVEIAPEIVHPERGRPIAGLTDEILYRQIIERIPDRDQVRG</sequence>
<accession>A0ABM7QNJ7</accession>
<keyword evidence="7" id="KW-0418">Kinase</keyword>